<feature type="domain" description="Siroheme decarboxylase NirL-like HTH" evidence="8">
    <location>
        <begin position="5"/>
        <end position="49"/>
    </location>
</feature>
<accession>A0A4Q0RUA2</accession>
<evidence type="ECO:0000259" key="8">
    <source>
        <dbReference type="Pfam" id="PF22451"/>
    </source>
</evidence>
<dbReference type="Pfam" id="PF22451">
    <property type="entry name" value="NirdL-like_HTH"/>
    <property type="match status" value="1"/>
</dbReference>
<dbReference type="GO" id="GO:0016829">
    <property type="term" value="F:lyase activity"/>
    <property type="evidence" value="ECO:0007669"/>
    <property type="project" value="UniProtKB-KW"/>
</dbReference>
<dbReference type="AlphaFoldDB" id="A0A4Q0RUA2"/>
<organism evidence="9 10">
    <name type="scientific">Bradyrhizobium nanningense</name>
    <dbReference type="NCBI Taxonomy" id="1325118"/>
    <lineage>
        <taxon>Bacteria</taxon>
        <taxon>Pseudomonadati</taxon>
        <taxon>Pseudomonadota</taxon>
        <taxon>Alphaproteobacteria</taxon>
        <taxon>Hyphomicrobiales</taxon>
        <taxon>Nitrobacteraceae</taxon>
        <taxon>Bradyrhizobium</taxon>
    </lineage>
</organism>
<evidence type="ECO:0000256" key="3">
    <source>
        <dbReference type="ARBA" id="ARBA00023457"/>
    </source>
</evidence>
<dbReference type="PANTHER" id="PTHR43413">
    <property type="entry name" value="TRANSCRIPTIONAL REGULATOR, ASNC FAMILY"/>
    <property type="match status" value="1"/>
</dbReference>
<keyword evidence="1" id="KW-0456">Lyase</keyword>
<comment type="pathway">
    <text evidence="2">Porphyrin-containing compound metabolism.</text>
</comment>
<evidence type="ECO:0000256" key="6">
    <source>
        <dbReference type="ARBA" id="ARBA00073232"/>
    </source>
</evidence>
<evidence type="ECO:0000256" key="4">
    <source>
        <dbReference type="ARBA" id="ARBA00023471"/>
    </source>
</evidence>
<keyword evidence="10" id="KW-1185">Reference proteome</keyword>
<evidence type="ECO:0000313" key="10">
    <source>
        <dbReference type="Proteomes" id="UP000289546"/>
    </source>
</evidence>
<dbReference type="EC" id="4.1.1.111" evidence="4"/>
<feature type="domain" description="Siroheme decarboxylase AsnC-like ligand binding" evidence="7">
    <location>
        <begin position="66"/>
        <end position="139"/>
    </location>
</feature>
<evidence type="ECO:0000256" key="1">
    <source>
        <dbReference type="ARBA" id="ARBA00023239"/>
    </source>
</evidence>
<evidence type="ECO:0000259" key="7">
    <source>
        <dbReference type="Pfam" id="PF17805"/>
    </source>
</evidence>
<dbReference type="Pfam" id="PF17805">
    <property type="entry name" value="AsnC_trans_reg2"/>
    <property type="match status" value="1"/>
</dbReference>
<dbReference type="InterPro" id="IPR050684">
    <property type="entry name" value="HTH-Siroheme_Decarb"/>
</dbReference>
<sequence>MDPTEKAIINGLQGGFPLTHRPYRDAGAQLGLSEGEMIEEIGNLLARGQLSRFGPLWNAEALGGAVCLAAMAVPPDRFDEVAELVNAHPEIAHNYQRDHELNMWFVVSTDAPARIDQVIAEIERETGLGVRAMPKTREFFVGFRVEV</sequence>
<comment type="caution">
    <text evidence="9">The sequence shown here is derived from an EMBL/GenBank/DDBJ whole genome shotgun (WGS) entry which is preliminary data.</text>
</comment>
<protein>
    <recommendedName>
        <fullName evidence="6">Siroheme decarboxylase NirG subunit</fullName>
        <ecNumber evidence="4">4.1.1.111</ecNumber>
    </recommendedName>
</protein>
<dbReference type="PANTHER" id="PTHR43413:SF1">
    <property type="entry name" value="SIROHEME DECARBOXYLASE NIRL SUBUNIT"/>
    <property type="match status" value="1"/>
</dbReference>
<name>A0A4Q0RUA2_9BRAD</name>
<evidence type="ECO:0000256" key="2">
    <source>
        <dbReference type="ARBA" id="ARBA00023444"/>
    </source>
</evidence>
<reference evidence="9 10" key="1">
    <citation type="submission" date="2015-04" db="EMBL/GenBank/DDBJ databases">
        <title>Comparative genomics of rhizobia nodulating Arachis hypogaea in China.</title>
        <authorList>
            <person name="Li Y."/>
        </authorList>
    </citation>
    <scope>NUCLEOTIDE SEQUENCE [LARGE SCALE GENOMIC DNA]</scope>
    <source>
        <strain evidence="9 10">CCBAU 51757</strain>
    </source>
</reference>
<proteinExistence type="inferred from homology"/>
<comment type="similarity">
    <text evidence="3">Belongs to the Ahb/Nir family.</text>
</comment>
<dbReference type="OrthoDB" id="9806536at2"/>
<gene>
    <name evidence="9" type="ORF">XH99_35190</name>
</gene>
<evidence type="ECO:0000313" key="9">
    <source>
        <dbReference type="EMBL" id="RXH22413.1"/>
    </source>
</evidence>
<dbReference type="InterPro" id="IPR040523">
    <property type="entry name" value="AsnC_trans_reg2"/>
</dbReference>
<evidence type="ECO:0000256" key="5">
    <source>
        <dbReference type="ARBA" id="ARBA00048470"/>
    </source>
</evidence>
<dbReference type="EMBL" id="LBJQ01000093">
    <property type="protein sequence ID" value="RXH22413.1"/>
    <property type="molecule type" value="Genomic_DNA"/>
</dbReference>
<dbReference type="InterPro" id="IPR053953">
    <property type="entry name" value="NirdL-like_HTH"/>
</dbReference>
<dbReference type="FunFam" id="3.30.70.3460:FF:000001">
    <property type="entry name" value="Heme d1 biosynthesis protein NirG"/>
    <property type="match status" value="1"/>
</dbReference>
<dbReference type="Gene3D" id="3.30.70.3460">
    <property type="match status" value="1"/>
</dbReference>
<dbReference type="Proteomes" id="UP000289546">
    <property type="component" value="Unassembled WGS sequence"/>
</dbReference>
<comment type="catalytic activity">
    <reaction evidence="5">
        <text>siroheme + 2 H(+) = 12,18-didecarboxysiroheme + 2 CO2</text>
        <dbReference type="Rhea" id="RHEA:19093"/>
        <dbReference type="ChEBI" id="CHEBI:15378"/>
        <dbReference type="ChEBI" id="CHEBI:16526"/>
        <dbReference type="ChEBI" id="CHEBI:60052"/>
        <dbReference type="ChEBI" id="CHEBI:140497"/>
        <dbReference type="EC" id="4.1.1.111"/>
    </reaction>
</comment>